<feature type="region of interest" description="Disordered" evidence="1">
    <location>
        <begin position="208"/>
        <end position="242"/>
    </location>
</feature>
<protein>
    <submittedName>
        <fullName evidence="2">Uncharacterized protein</fullName>
    </submittedName>
</protein>
<dbReference type="EMBL" id="JACASE010000006">
    <property type="protein sequence ID" value="KAF6457255.1"/>
    <property type="molecule type" value="Genomic_DNA"/>
</dbReference>
<proteinExistence type="predicted"/>
<evidence type="ECO:0000313" key="3">
    <source>
        <dbReference type="Proteomes" id="UP000593571"/>
    </source>
</evidence>
<dbReference type="AlphaFoldDB" id="A0A7J8GC71"/>
<sequence length="292" mass="30261">MPTTGLAPRGPIGAAWFLPAPSPRRPGHRTLPGAAPGRPAFFLSCPAPSGTRTPALRAPLSLGASLVAGSLPPGPHREEAPRGQLPGCSACLHLAPGERIDFPLQGGARGLRNPTAAKQGTATIIVTVTDGLDPAPGAPSASARSWPGGGSRRESLPTHRTEEQRLPLGVRWGPRVRVGLSHHPVHVEDRAQLSSHGWSPATRAVRHTPGLGAPGTVHRREAVHSGTGSPPPGGESVLPRMTTGLTANGPMPGTLPSASVRTEGQYLPQELWGFGHSANEGTGTQYMLNKSR</sequence>
<evidence type="ECO:0000313" key="2">
    <source>
        <dbReference type="EMBL" id="KAF6457255.1"/>
    </source>
</evidence>
<gene>
    <name evidence="2" type="ORF">HJG63_011775</name>
</gene>
<accession>A0A7J8GC71</accession>
<evidence type="ECO:0000256" key="1">
    <source>
        <dbReference type="SAM" id="MobiDB-lite"/>
    </source>
</evidence>
<name>A0A7J8GC71_ROUAE</name>
<feature type="compositionally biased region" description="Low complexity" evidence="1">
    <location>
        <begin position="134"/>
        <end position="146"/>
    </location>
</feature>
<dbReference type="Proteomes" id="UP000593571">
    <property type="component" value="Unassembled WGS sequence"/>
</dbReference>
<feature type="compositionally biased region" description="Basic and acidic residues" evidence="1">
    <location>
        <begin position="151"/>
        <end position="162"/>
    </location>
</feature>
<reference evidence="2 3" key="1">
    <citation type="journal article" date="2020" name="Nature">
        <title>Six reference-quality genomes reveal evolution of bat adaptations.</title>
        <authorList>
            <person name="Jebb D."/>
            <person name="Huang Z."/>
            <person name="Pippel M."/>
            <person name="Hughes G.M."/>
            <person name="Lavrichenko K."/>
            <person name="Devanna P."/>
            <person name="Winkler S."/>
            <person name="Jermiin L.S."/>
            <person name="Skirmuntt E.C."/>
            <person name="Katzourakis A."/>
            <person name="Burkitt-Gray L."/>
            <person name="Ray D.A."/>
            <person name="Sullivan K.A.M."/>
            <person name="Roscito J.G."/>
            <person name="Kirilenko B.M."/>
            <person name="Davalos L.M."/>
            <person name="Corthals A.P."/>
            <person name="Power M.L."/>
            <person name="Jones G."/>
            <person name="Ransome R.D."/>
            <person name="Dechmann D.K.N."/>
            <person name="Locatelli A.G."/>
            <person name="Puechmaille S.J."/>
            <person name="Fedrigo O."/>
            <person name="Jarvis E.D."/>
            <person name="Hiller M."/>
            <person name="Vernes S.C."/>
            <person name="Myers E.W."/>
            <person name="Teeling E.C."/>
        </authorList>
    </citation>
    <scope>NUCLEOTIDE SEQUENCE [LARGE SCALE GENOMIC DNA]</scope>
    <source>
        <strain evidence="2">MRouAeg1</strain>
        <tissue evidence="2">Muscle</tissue>
    </source>
</reference>
<feature type="region of interest" description="Disordered" evidence="1">
    <location>
        <begin position="1"/>
        <end position="32"/>
    </location>
</feature>
<organism evidence="2 3">
    <name type="scientific">Rousettus aegyptiacus</name>
    <name type="common">Egyptian fruit bat</name>
    <name type="synonym">Pteropus aegyptiacus</name>
    <dbReference type="NCBI Taxonomy" id="9407"/>
    <lineage>
        <taxon>Eukaryota</taxon>
        <taxon>Metazoa</taxon>
        <taxon>Chordata</taxon>
        <taxon>Craniata</taxon>
        <taxon>Vertebrata</taxon>
        <taxon>Euteleostomi</taxon>
        <taxon>Mammalia</taxon>
        <taxon>Eutheria</taxon>
        <taxon>Laurasiatheria</taxon>
        <taxon>Chiroptera</taxon>
        <taxon>Yinpterochiroptera</taxon>
        <taxon>Pteropodoidea</taxon>
        <taxon>Pteropodidae</taxon>
        <taxon>Rousettinae</taxon>
        <taxon>Rousettus</taxon>
    </lineage>
</organism>
<comment type="caution">
    <text evidence="2">The sequence shown here is derived from an EMBL/GenBank/DDBJ whole genome shotgun (WGS) entry which is preliminary data.</text>
</comment>
<keyword evidence="3" id="KW-1185">Reference proteome</keyword>
<feature type="region of interest" description="Disordered" evidence="1">
    <location>
        <begin position="131"/>
        <end position="162"/>
    </location>
</feature>